<feature type="compositionally biased region" description="Gly residues" evidence="1">
    <location>
        <begin position="192"/>
        <end position="212"/>
    </location>
</feature>
<dbReference type="OrthoDB" id="10366257at2759"/>
<feature type="transmembrane region" description="Helical" evidence="2">
    <location>
        <begin position="36"/>
        <end position="53"/>
    </location>
</feature>
<evidence type="ECO:0000256" key="1">
    <source>
        <dbReference type="SAM" id="MobiDB-lite"/>
    </source>
</evidence>
<proteinExistence type="predicted"/>
<dbReference type="Proteomes" id="UP000650467">
    <property type="component" value="Unassembled WGS sequence"/>
</dbReference>
<dbReference type="AlphaFoldDB" id="A0A835VVI3"/>
<feature type="compositionally biased region" description="Basic and acidic residues" evidence="1">
    <location>
        <begin position="216"/>
        <end position="225"/>
    </location>
</feature>
<protein>
    <recommendedName>
        <fullName evidence="5">PGG domain-containing protein</fullName>
    </recommendedName>
</protein>
<feature type="region of interest" description="Disordered" evidence="1">
    <location>
        <begin position="192"/>
        <end position="225"/>
    </location>
</feature>
<evidence type="ECO:0000313" key="4">
    <source>
        <dbReference type="Proteomes" id="UP000650467"/>
    </source>
</evidence>
<organism evidence="3 4">
    <name type="scientific">Chlamydomonas incerta</name>
    <dbReference type="NCBI Taxonomy" id="51695"/>
    <lineage>
        <taxon>Eukaryota</taxon>
        <taxon>Viridiplantae</taxon>
        <taxon>Chlorophyta</taxon>
        <taxon>core chlorophytes</taxon>
        <taxon>Chlorophyceae</taxon>
        <taxon>CS clade</taxon>
        <taxon>Chlamydomonadales</taxon>
        <taxon>Chlamydomonadaceae</taxon>
        <taxon>Chlamydomonas</taxon>
    </lineage>
</organism>
<comment type="caution">
    <text evidence="3">The sequence shown here is derived from an EMBL/GenBank/DDBJ whole genome shotgun (WGS) entry which is preliminary data.</text>
</comment>
<reference evidence="3" key="1">
    <citation type="journal article" date="2020" name="bioRxiv">
        <title>Comparative genomics of Chlamydomonas.</title>
        <authorList>
            <person name="Craig R.J."/>
            <person name="Hasan A.R."/>
            <person name="Ness R.W."/>
            <person name="Keightley P.D."/>
        </authorList>
    </citation>
    <scope>NUCLEOTIDE SEQUENCE</scope>
    <source>
        <strain evidence="3">SAG 7.73</strain>
    </source>
</reference>
<evidence type="ECO:0000313" key="3">
    <source>
        <dbReference type="EMBL" id="KAG2426686.1"/>
    </source>
</evidence>
<gene>
    <name evidence="3" type="ORF">HXX76_012996</name>
</gene>
<feature type="transmembrane region" description="Helical" evidence="2">
    <location>
        <begin position="73"/>
        <end position="98"/>
    </location>
</feature>
<keyword evidence="2" id="KW-1133">Transmembrane helix</keyword>
<accession>A0A835VVI3</accession>
<evidence type="ECO:0008006" key="5">
    <source>
        <dbReference type="Google" id="ProtNLM"/>
    </source>
</evidence>
<sequence>MNVPTSEVIHGMLAGRYWGALARCTTPLEAKERLKYIWGTLALISALFSALTMPTVTSPPGPDDATDARVQAYVVLFFTALILSFVVIMTTMGMMATLDYCATSEDILEYVDNFAWYSELIYTVFIGSFLSMLAGVLVYAHYKYPPRVFWAITAIYVGLAVVNSYAVVRVDLWARARVARRGAALQRLAAAGGGAGGAGAGGSSGSGNGNGSRNGSCDDKTTPLS</sequence>
<keyword evidence="4" id="KW-1185">Reference proteome</keyword>
<keyword evidence="2" id="KW-0812">Transmembrane</keyword>
<dbReference type="EMBL" id="JAEHOC010000046">
    <property type="protein sequence ID" value="KAG2426686.1"/>
    <property type="molecule type" value="Genomic_DNA"/>
</dbReference>
<evidence type="ECO:0000256" key="2">
    <source>
        <dbReference type="SAM" id="Phobius"/>
    </source>
</evidence>
<feature type="transmembrane region" description="Helical" evidence="2">
    <location>
        <begin position="148"/>
        <end position="168"/>
    </location>
</feature>
<feature type="transmembrane region" description="Helical" evidence="2">
    <location>
        <begin position="119"/>
        <end position="142"/>
    </location>
</feature>
<name>A0A835VVI3_CHLIN</name>
<keyword evidence="2" id="KW-0472">Membrane</keyword>